<dbReference type="KEGG" id="caj:CIG1485E_1412"/>
<dbReference type="EMBL" id="CP009043">
    <property type="protein sequence ID" value="AII15235.1"/>
    <property type="molecule type" value="Genomic_DNA"/>
</dbReference>
<dbReference type="GO" id="GO:0016740">
    <property type="term" value="F:transferase activity"/>
    <property type="evidence" value="ECO:0007669"/>
    <property type="project" value="UniProtKB-KW"/>
</dbReference>
<dbReference type="STRING" id="1244531.CIG2463D_1603"/>
<evidence type="ECO:0000313" key="3">
    <source>
        <dbReference type="Proteomes" id="UP000028486"/>
    </source>
</evidence>
<dbReference type="InterPro" id="IPR055259">
    <property type="entry name" value="YkvP/CgeB_Glyco_trans-like"/>
</dbReference>
<dbReference type="AlphaFoldDB" id="A0A076FAI6"/>
<keyword evidence="2" id="KW-0808">Transferase</keyword>
<sequence length="352" mass="41066">MKPLKIVHCGIFNEKTNGKEFYSQDRKISHGLHQNGHFVYDFSYRDVERGLRKFGLKNLSTKKMNQKLIQICKNLNADLLLLGKAEKIEPDTIQSIKNELPNIKIALWYVDHLEENQAWFDKLKLIDLFFYANALNLQKLSSKYPNAIFSFFPNISDEAFDLSLNLEKNIDVIYIARDYKEDVRFKFATMLDEFCKQNDIKHKIYASLGNPPIFGYEFAKAINSAKIAINFNRDDELECTKSNKLLGASDRMAQFMGCGTCTFSPRINGFEKFFTDGKDIVYFDNPQDCFDKIKEYLKDNKFKQIAKNGRDATLDLANAKKVTKFMVETILQKQFSQDYEWREFMFKNGDKI</sequence>
<dbReference type="OrthoDB" id="9807414at2"/>
<organism evidence="2 3">
    <name type="scientific">Campylobacter iguaniorum</name>
    <dbReference type="NCBI Taxonomy" id="1244531"/>
    <lineage>
        <taxon>Bacteria</taxon>
        <taxon>Pseudomonadati</taxon>
        <taxon>Campylobacterota</taxon>
        <taxon>Epsilonproteobacteria</taxon>
        <taxon>Campylobacterales</taxon>
        <taxon>Campylobacteraceae</taxon>
        <taxon>Campylobacter</taxon>
    </lineage>
</organism>
<proteinExistence type="predicted"/>
<protein>
    <submittedName>
        <fullName evidence="2">Glycosyltransferase, family 1</fullName>
    </submittedName>
</protein>
<reference evidence="3" key="1">
    <citation type="journal article" date="2014" name="Genome Announc.">
        <title>Complete Genome Sequence of Campylobacter iguaniorum Strain 1485ET, Isolated from a Bearded Dragon (Pogona vitticeps).</title>
        <authorList>
            <person name="Gilbert M.J."/>
            <person name="Miller W.G."/>
            <person name="Yee E."/>
            <person name="Kik M."/>
            <person name="Wagenaar J.A."/>
            <person name="Duim B."/>
        </authorList>
    </citation>
    <scope>NUCLEOTIDE SEQUENCE [LARGE SCALE GENOMIC DNA]</scope>
    <source>
        <strain evidence="3">1485E</strain>
    </source>
</reference>
<dbReference type="eggNOG" id="COG4641">
    <property type="taxonomic scope" value="Bacteria"/>
</dbReference>
<dbReference type="Proteomes" id="UP000028486">
    <property type="component" value="Chromosome"/>
</dbReference>
<evidence type="ECO:0000259" key="1">
    <source>
        <dbReference type="Pfam" id="PF13524"/>
    </source>
</evidence>
<dbReference type="RefSeq" id="WP_038454947.1">
    <property type="nucleotide sequence ID" value="NZ_CP009043.1"/>
</dbReference>
<dbReference type="HOGENOM" id="CLU_830893_0_0_7"/>
<dbReference type="Pfam" id="PF13524">
    <property type="entry name" value="Glyco_trans_1_2"/>
    <property type="match status" value="1"/>
</dbReference>
<keyword evidence="3" id="KW-1185">Reference proteome</keyword>
<accession>A0A076FAI6</accession>
<name>A0A076FAI6_9BACT</name>
<evidence type="ECO:0000313" key="2">
    <source>
        <dbReference type="EMBL" id="AII15235.1"/>
    </source>
</evidence>
<feature type="domain" description="Spore protein YkvP/CgeB glycosyl transferase-like" evidence="1">
    <location>
        <begin position="210"/>
        <end position="318"/>
    </location>
</feature>
<gene>
    <name evidence="2" type="ORF">CIG1485E_1412</name>
</gene>